<dbReference type="PROSITE" id="PS00675">
    <property type="entry name" value="SIGMA54_INTERACT_1"/>
    <property type="match status" value="1"/>
</dbReference>
<proteinExistence type="predicted"/>
<dbReference type="SUPFAM" id="SSF46689">
    <property type="entry name" value="Homeodomain-like"/>
    <property type="match status" value="1"/>
</dbReference>
<keyword evidence="9" id="KW-0804">Transcription</keyword>
<dbReference type="InterPro" id="IPR058031">
    <property type="entry name" value="AAA_lid_NorR"/>
</dbReference>
<dbReference type="PRINTS" id="PR01590">
    <property type="entry name" value="HTHFIS"/>
</dbReference>
<evidence type="ECO:0000256" key="7">
    <source>
        <dbReference type="ARBA" id="ARBA00023125"/>
    </source>
</evidence>
<dbReference type="Pfam" id="PF02954">
    <property type="entry name" value="HTH_8"/>
    <property type="match status" value="1"/>
</dbReference>
<dbReference type="SMART" id="SM00448">
    <property type="entry name" value="REC"/>
    <property type="match status" value="1"/>
</dbReference>
<feature type="domain" description="Sigma-54 factor interaction" evidence="11">
    <location>
        <begin position="144"/>
        <end position="373"/>
    </location>
</feature>
<dbReference type="GO" id="GO:0005524">
    <property type="term" value="F:ATP binding"/>
    <property type="evidence" value="ECO:0007669"/>
    <property type="project" value="UniProtKB-KW"/>
</dbReference>
<keyword evidence="8" id="KW-0010">Activator</keyword>
<evidence type="ECO:0000313" key="13">
    <source>
        <dbReference type="EMBL" id="TET60943.1"/>
    </source>
</evidence>
<evidence type="ECO:0000256" key="3">
    <source>
        <dbReference type="ARBA" id="ARBA00022553"/>
    </source>
</evidence>
<dbReference type="FunFam" id="1.10.8.60:FF:000014">
    <property type="entry name" value="DNA-binding transcriptional regulator NtrC"/>
    <property type="match status" value="1"/>
</dbReference>
<dbReference type="PROSITE" id="PS50045">
    <property type="entry name" value="SIGMA54_INTERACT_4"/>
    <property type="match status" value="1"/>
</dbReference>
<dbReference type="InterPro" id="IPR025662">
    <property type="entry name" value="Sigma_54_int_dom_ATP-bd_1"/>
</dbReference>
<accession>A0A523W1Q4</accession>
<evidence type="ECO:0000256" key="8">
    <source>
        <dbReference type="ARBA" id="ARBA00023159"/>
    </source>
</evidence>
<keyword evidence="5" id="KW-0067">ATP-binding</keyword>
<keyword evidence="3 10" id="KW-0597">Phosphoprotein</keyword>
<dbReference type="GO" id="GO:0005737">
    <property type="term" value="C:cytoplasm"/>
    <property type="evidence" value="ECO:0007669"/>
    <property type="project" value="UniProtKB-SubCell"/>
</dbReference>
<dbReference type="InterPro" id="IPR003593">
    <property type="entry name" value="AAA+_ATPase"/>
</dbReference>
<dbReference type="AlphaFoldDB" id="A0A523W1Q4"/>
<dbReference type="Pfam" id="PF00072">
    <property type="entry name" value="Response_reg"/>
    <property type="match status" value="1"/>
</dbReference>
<dbReference type="GO" id="GO:0043565">
    <property type="term" value="F:sequence-specific DNA binding"/>
    <property type="evidence" value="ECO:0007669"/>
    <property type="project" value="InterPro"/>
</dbReference>
<evidence type="ECO:0000256" key="6">
    <source>
        <dbReference type="ARBA" id="ARBA00023015"/>
    </source>
</evidence>
<dbReference type="FunFam" id="3.40.50.300:FF:000006">
    <property type="entry name" value="DNA-binding transcriptional regulator NtrC"/>
    <property type="match status" value="1"/>
</dbReference>
<feature type="modified residue" description="4-aspartylphosphate" evidence="10">
    <location>
        <position position="54"/>
    </location>
</feature>
<comment type="caution">
    <text evidence="13">The sequence shown here is derived from an EMBL/GenBank/DDBJ whole genome shotgun (WGS) entry which is preliminary data.</text>
</comment>
<keyword evidence="4" id="KW-0547">Nucleotide-binding</keyword>
<dbReference type="InterPro" id="IPR001789">
    <property type="entry name" value="Sig_transdc_resp-reg_receiver"/>
</dbReference>
<dbReference type="InterPro" id="IPR027417">
    <property type="entry name" value="P-loop_NTPase"/>
</dbReference>
<dbReference type="PROSITE" id="PS50110">
    <property type="entry name" value="RESPONSE_REGULATORY"/>
    <property type="match status" value="1"/>
</dbReference>
<dbReference type="CDD" id="cd00009">
    <property type="entry name" value="AAA"/>
    <property type="match status" value="1"/>
</dbReference>
<organism evidence="13 14">
    <name type="scientific">Aerophobetes bacterium</name>
    <dbReference type="NCBI Taxonomy" id="2030807"/>
    <lineage>
        <taxon>Bacteria</taxon>
        <taxon>Candidatus Aerophobota</taxon>
    </lineage>
</organism>
<dbReference type="Pfam" id="PF25601">
    <property type="entry name" value="AAA_lid_14"/>
    <property type="match status" value="1"/>
</dbReference>
<evidence type="ECO:0000313" key="14">
    <source>
        <dbReference type="Proteomes" id="UP000319130"/>
    </source>
</evidence>
<dbReference type="InterPro" id="IPR011006">
    <property type="entry name" value="CheY-like_superfamily"/>
</dbReference>
<dbReference type="Pfam" id="PF00158">
    <property type="entry name" value="Sigma54_activat"/>
    <property type="match status" value="1"/>
</dbReference>
<evidence type="ECO:0000256" key="1">
    <source>
        <dbReference type="ARBA" id="ARBA00004496"/>
    </source>
</evidence>
<evidence type="ECO:0000259" key="11">
    <source>
        <dbReference type="PROSITE" id="PS50045"/>
    </source>
</evidence>
<evidence type="ECO:0000259" key="12">
    <source>
        <dbReference type="PROSITE" id="PS50110"/>
    </source>
</evidence>
<keyword evidence="7" id="KW-0238">DNA-binding</keyword>
<dbReference type="PANTHER" id="PTHR32071">
    <property type="entry name" value="TRANSCRIPTIONAL REGULATORY PROTEIN"/>
    <property type="match status" value="1"/>
</dbReference>
<dbReference type="Gene3D" id="1.10.8.60">
    <property type="match status" value="1"/>
</dbReference>
<evidence type="ECO:0000256" key="10">
    <source>
        <dbReference type="PROSITE-ProRule" id="PRU00169"/>
    </source>
</evidence>
<dbReference type="Proteomes" id="UP000319130">
    <property type="component" value="Unassembled WGS sequence"/>
</dbReference>
<dbReference type="EMBL" id="SOIZ01000275">
    <property type="protein sequence ID" value="TET60943.1"/>
    <property type="molecule type" value="Genomic_DNA"/>
</dbReference>
<dbReference type="InterPro" id="IPR002197">
    <property type="entry name" value="HTH_Fis"/>
</dbReference>
<dbReference type="Gene3D" id="3.40.50.2300">
    <property type="match status" value="1"/>
</dbReference>
<dbReference type="InterPro" id="IPR025943">
    <property type="entry name" value="Sigma_54_int_dom_ATP-bd_2"/>
</dbReference>
<dbReference type="InterPro" id="IPR009057">
    <property type="entry name" value="Homeodomain-like_sf"/>
</dbReference>
<dbReference type="PROSITE" id="PS00676">
    <property type="entry name" value="SIGMA54_INTERACT_2"/>
    <property type="match status" value="1"/>
</dbReference>
<name>A0A523W1Q4_UNCAE</name>
<dbReference type="Gene3D" id="3.40.50.300">
    <property type="entry name" value="P-loop containing nucleotide triphosphate hydrolases"/>
    <property type="match status" value="1"/>
</dbReference>
<protein>
    <submittedName>
        <fullName evidence="13">Sigma-54-dependent Fis family transcriptional regulator</fullName>
    </submittedName>
</protein>
<gene>
    <name evidence="13" type="ORF">E3J48_06130</name>
</gene>
<keyword evidence="2" id="KW-0963">Cytoplasm</keyword>
<keyword evidence="6" id="KW-0805">Transcription regulation</keyword>
<feature type="domain" description="Response regulatory" evidence="12">
    <location>
        <begin position="5"/>
        <end position="119"/>
    </location>
</feature>
<dbReference type="Gene3D" id="1.10.10.60">
    <property type="entry name" value="Homeodomain-like"/>
    <property type="match status" value="1"/>
</dbReference>
<reference evidence="13 14" key="1">
    <citation type="submission" date="2019-03" db="EMBL/GenBank/DDBJ databases">
        <title>Metabolic potential of uncultured bacteria and archaea associated with petroleum seepage in deep-sea sediments.</title>
        <authorList>
            <person name="Dong X."/>
            <person name="Hubert C."/>
        </authorList>
    </citation>
    <scope>NUCLEOTIDE SEQUENCE [LARGE SCALE GENOMIC DNA]</scope>
    <source>
        <strain evidence="13">E29_bin52</strain>
    </source>
</reference>
<evidence type="ECO:0000256" key="5">
    <source>
        <dbReference type="ARBA" id="ARBA00022840"/>
    </source>
</evidence>
<sequence>MERQKILLVDDEPNIMELLSLALEDEGYRILEANNGTEALAQVEKEKPQVVLLDIRMPHVDGIQVLRQIKETNKTTCVIMITAHGAMETVLETMKLGAYDYLTKPVDLEKVKVLIRRALEAQRLAQEVTSLRSELKDKYKLENIVGKHPRMFEVYKMMGRVMDNKVTVLILGETGTGKEVVARAIHLNGLLKDGPFVAVDCASLPCDLLESELFGHEKGAFTGAIAQKMGKFELADKGTLFLDEIGNLTLATQVKLLRFLQEKKIERVGGTKPIELDVRIIAATNLDLEKAVKEGSFREDLYYRLNVVAVPLPPLRERRDDIPVLVEHFLQKLKSQSKGEIKYVPPETMDLLMRYEWPGNVRELENVIERAIVIGKTEAILVEDLPLKIQKEKVASGLGLEISPKKIPFERRVENFEKKLIIDALEKANWIQTKAAELLGTSRSIVKYKMKKYGIIRGEGRREENE</sequence>
<dbReference type="GO" id="GO:0000160">
    <property type="term" value="P:phosphorelay signal transduction system"/>
    <property type="evidence" value="ECO:0007669"/>
    <property type="project" value="InterPro"/>
</dbReference>
<dbReference type="InterPro" id="IPR002078">
    <property type="entry name" value="Sigma_54_int"/>
</dbReference>
<dbReference type="InterPro" id="IPR025944">
    <property type="entry name" value="Sigma_54_int_dom_CS"/>
</dbReference>
<dbReference type="SUPFAM" id="SSF52540">
    <property type="entry name" value="P-loop containing nucleoside triphosphate hydrolases"/>
    <property type="match status" value="1"/>
</dbReference>
<dbReference type="PROSITE" id="PS00688">
    <property type="entry name" value="SIGMA54_INTERACT_3"/>
    <property type="match status" value="1"/>
</dbReference>
<dbReference type="GO" id="GO:0006355">
    <property type="term" value="P:regulation of DNA-templated transcription"/>
    <property type="evidence" value="ECO:0007669"/>
    <property type="project" value="InterPro"/>
</dbReference>
<evidence type="ECO:0000256" key="2">
    <source>
        <dbReference type="ARBA" id="ARBA00022490"/>
    </source>
</evidence>
<dbReference type="FunFam" id="3.40.50.2300:FF:000018">
    <property type="entry name" value="DNA-binding transcriptional regulator NtrC"/>
    <property type="match status" value="1"/>
</dbReference>
<evidence type="ECO:0000256" key="9">
    <source>
        <dbReference type="ARBA" id="ARBA00023163"/>
    </source>
</evidence>
<dbReference type="SMART" id="SM00382">
    <property type="entry name" value="AAA"/>
    <property type="match status" value="1"/>
</dbReference>
<evidence type="ECO:0000256" key="4">
    <source>
        <dbReference type="ARBA" id="ARBA00022741"/>
    </source>
</evidence>
<comment type="subcellular location">
    <subcellularLocation>
        <location evidence="1">Cytoplasm</location>
    </subcellularLocation>
</comment>
<dbReference type="SUPFAM" id="SSF52172">
    <property type="entry name" value="CheY-like"/>
    <property type="match status" value="1"/>
</dbReference>